<dbReference type="AlphaFoldDB" id="A0A4V6QEG5"/>
<sequence length="131" mass="13916">MMARGVRSEVRPGAGFDLDPGIPEYLASTVPRAPKGLLADAMGSAAAGVHTTRSCAPLACVEPHCSANAVQKPGISAEKRPLLEQGGSRPPAWLVGFWCLDETSSPTWNLASTGPARRKRTQRAMRRLVPI</sequence>
<dbReference type="Proteomes" id="UP000295083">
    <property type="component" value="Unassembled WGS sequence"/>
</dbReference>
<gene>
    <name evidence="1" type="ORF">C8035_v009565</name>
</gene>
<name>A0A4V6QEG5_9PEZI</name>
<evidence type="ECO:0000313" key="2">
    <source>
        <dbReference type="Proteomes" id="UP000295083"/>
    </source>
</evidence>
<reference evidence="1 2" key="1">
    <citation type="submission" date="2018-11" db="EMBL/GenBank/DDBJ databases">
        <title>Genome sequence and assembly of Colletotrichum spinosum.</title>
        <authorList>
            <person name="Gan P."/>
            <person name="Shirasu K."/>
        </authorList>
    </citation>
    <scope>NUCLEOTIDE SEQUENCE [LARGE SCALE GENOMIC DNA]</scope>
    <source>
        <strain evidence="1 2">CBS 515.97</strain>
    </source>
</reference>
<organism evidence="1 2">
    <name type="scientific">Colletotrichum spinosum</name>
    <dbReference type="NCBI Taxonomy" id="1347390"/>
    <lineage>
        <taxon>Eukaryota</taxon>
        <taxon>Fungi</taxon>
        <taxon>Dikarya</taxon>
        <taxon>Ascomycota</taxon>
        <taxon>Pezizomycotina</taxon>
        <taxon>Sordariomycetes</taxon>
        <taxon>Hypocreomycetidae</taxon>
        <taxon>Glomerellales</taxon>
        <taxon>Glomerellaceae</taxon>
        <taxon>Colletotrichum</taxon>
        <taxon>Colletotrichum orbiculare species complex</taxon>
    </lineage>
</organism>
<dbReference type="EMBL" id="QAPG01000056">
    <property type="protein sequence ID" value="TDZ34219.1"/>
    <property type="molecule type" value="Genomic_DNA"/>
</dbReference>
<keyword evidence="2" id="KW-1185">Reference proteome</keyword>
<protein>
    <submittedName>
        <fullName evidence="1">Uncharacterized protein</fullName>
    </submittedName>
</protein>
<evidence type="ECO:0000313" key="1">
    <source>
        <dbReference type="EMBL" id="TDZ34219.1"/>
    </source>
</evidence>
<accession>A0A4V6QEG5</accession>
<comment type="caution">
    <text evidence="1">The sequence shown here is derived from an EMBL/GenBank/DDBJ whole genome shotgun (WGS) entry which is preliminary data.</text>
</comment>
<proteinExistence type="predicted"/>